<evidence type="ECO:0000313" key="2">
    <source>
        <dbReference type="Proteomes" id="UP000001292"/>
    </source>
</evidence>
<keyword evidence="2" id="KW-1185">Reference proteome</keyword>
<dbReference type="AlphaFoldDB" id="B4INM3"/>
<gene>
    <name evidence="1" type="primary">Dsec\GM16165</name>
    <name evidence="1" type="ORF">Dsec_GM16165</name>
</gene>
<dbReference type="HOGENOM" id="CLU_1697385_0_0_1"/>
<dbReference type="EMBL" id="CH676475">
    <property type="protein sequence ID" value="EDW49589.1"/>
    <property type="molecule type" value="Genomic_DNA"/>
</dbReference>
<name>B4INM3_DROSE</name>
<protein>
    <submittedName>
        <fullName evidence="1">GM16165</fullName>
    </submittedName>
</protein>
<reference evidence="1 2" key="1">
    <citation type="journal article" date="2007" name="Nature">
        <title>Evolution of genes and genomes on the Drosophila phylogeny.</title>
        <authorList>
            <consortium name="Drosophila 12 Genomes Consortium"/>
            <person name="Clark A.G."/>
            <person name="Eisen M.B."/>
            <person name="Smith D.R."/>
            <person name="Bergman C.M."/>
            <person name="Oliver B."/>
            <person name="Markow T.A."/>
            <person name="Kaufman T.C."/>
            <person name="Kellis M."/>
            <person name="Gelbart W."/>
            <person name="Iyer V.N."/>
            <person name="Pollard D.A."/>
            <person name="Sackton T.B."/>
            <person name="Larracuente A.M."/>
            <person name="Singh N.D."/>
            <person name="Abad J.P."/>
            <person name="Abt D.N."/>
            <person name="Adryan B."/>
            <person name="Aguade M."/>
            <person name="Akashi H."/>
            <person name="Anderson W.W."/>
            <person name="Aquadro C.F."/>
            <person name="Ardell D.H."/>
            <person name="Arguello R."/>
            <person name="Artieri C.G."/>
            <person name="Barbash D.A."/>
            <person name="Barker D."/>
            <person name="Barsanti P."/>
            <person name="Batterham P."/>
            <person name="Batzoglou S."/>
            <person name="Begun D."/>
            <person name="Bhutkar A."/>
            <person name="Blanco E."/>
            <person name="Bosak S.A."/>
            <person name="Bradley R.K."/>
            <person name="Brand A.D."/>
            <person name="Brent M.R."/>
            <person name="Brooks A.N."/>
            <person name="Brown R.H."/>
            <person name="Butlin R.K."/>
            <person name="Caggese C."/>
            <person name="Calvi B.R."/>
            <person name="Bernardo de Carvalho A."/>
            <person name="Caspi A."/>
            <person name="Castrezana S."/>
            <person name="Celniker S.E."/>
            <person name="Chang J.L."/>
            <person name="Chapple C."/>
            <person name="Chatterji S."/>
            <person name="Chinwalla A."/>
            <person name="Civetta A."/>
            <person name="Clifton S.W."/>
            <person name="Comeron J.M."/>
            <person name="Costello J.C."/>
            <person name="Coyne J.A."/>
            <person name="Daub J."/>
            <person name="David R.G."/>
            <person name="Delcher A.L."/>
            <person name="Delehaunty K."/>
            <person name="Do C.B."/>
            <person name="Ebling H."/>
            <person name="Edwards K."/>
            <person name="Eickbush T."/>
            <person name="Evans J.D."/>
            <person name="Filipski A."/>
            <person name="Findeiss S."/>
            <person name="Freyhult E."/>
            <person name="Fulton L."/>
            <person name="Fulton R."/>
            <person name="Garcia A.C."/>
            <person name="Gardiner A."/>
            <person name="Garfield D.A."/>
            <person name="Garvin B.E."/>
            <person name="Gibson G."/>
            <person name="Gilbert D."/>
            <person name="Gnerre S."/>
            <person name="Godfrey J."/>
            <person name="Good R."/>
            <person name="Gotea V."/>
            <person name="Gravely B."/>
            <person name="Greenberg A.J."/>
            <person name="Griffiths-Jones S."/>
            <person name="Gross S."/>
            <person name="Guigo R."/>
            <person name="Gustafson E.A."/>
            <person name="Haerty W."/>
            <person name="Hahn M.W."/>
            <person name="Halligan D.L."/>
            <person name="Halpern A.L."/>
            <person name="Halter G.M."/>
            <person name="Han M.V."/>
            <person name="Heger A."/>
            <person name="Hillier L."/>
            <person name="Hinrichs A.S."/>
            <person name="Holmes I."/>
            <person name="Hoskins R.A."/>
            <person name="Hubisz M.J."/>
            <person name="Hultmark D."/>
            <person name="Huntley M.A."/>
            <person name="Jaffe D.B."/>
            <person name="Jagadeeshan S."/>
            <person name="Jeck W.R."/>
            <person name="Johnson J."/>
            <person name="Jones C.D."/>
            <person name="Jordan W.C."/>
            <person name="Karpen G.H."/>
            <person name="Kataoka E."/>
            <person name="Keightley P.D."/>
            <person name="Kheradpour P."/>
            <person name="Kirkness E.F."/>
            <person name="Koerich L.B."/>
            <person name="Kristiansen K."/>
            <person name="Kudrna D."/>
            <person name="Kulathinal R.J."/>
            <person name="Kumar S."/>
            <person name="Kwok R."/>
            <person name="Lander E."/>
            <person name="Langley C.H."/>
            <person name="Lapoint R."/>
            <person name="Lazzaro B.P."/>
            <person name="Lee S.J."/>
            <person name="Levesque L."/>
            <person name="Li R."/>
            <person name="Lin C.F."/>
            <person name="Lin M.F."/>
            <person name="Lindblad-Toh K."/>
            <person name="Llopart A."/>
            <person name="Long M."/>
            <person name="Low L."/>
            <person name="Lozovsky E."/>
            <person name="Lu J."/>
            <person name="Luo M."/>
            <person name="Machado C.A."/>
            <person name="Makalowski W."/>
            <person name="Marzo M."/>
            <person name="Matsuda M."/>
            <person name="Matzkin L."/>
            <person name="McAllister B."/>
            <person name="McBride C.S."/>
            <person name="McKernan B."/>
            <person name="McKernan K."/>
            <person name="Mendez-Lago M."/>
            <person name="Minx P."/>
            <person name="Mollenhauer M.U."/>
            <person name="Montooth K."/>
            <person name="Mount S.M."/>
            <person name="Mu X."/>
            <person name="Myers E."/>
            <person name="Negre B."/>
            <person name="Newfeld S."/>
            <person name="Nielsen R."/>
            <person name="Noor M.A."/>
            <person name="O'Grady P."/>
            <person name="Pachter L."/>
            <person name="Papaceit M."/>
            <person name="Parisi M.J."/>
            <person name="Parisi M."/>
            <person name="Parts L."/>
            <person name="Pedersen J.S."/>
            <person name="Pesole G."/>
            <person name="Phillippy A.M."/>
            <person name="Ponting C.P."/>
            <person name="Pop M."/>
            <person name="Porcelli D."/>
            <person name="Powell J.R."/>
            <person name="Prohaska S."/>
            <person name="Pruitt K."/>
            <person name="Puig M."/>
            <person name="Quesneville H."/>
            <person name="Ram K.R."/>
            <person name="Rand D."/>
            <person name="Rasmussen M.D."/>
            <person name="Reed L.K."/>
            <person name="Reenan R."/>
            <person name="Reily A."/>
            <person name="Remington K.A."/>
            <person name="Rieger T.T."/>
            <person name="Ritchie M.G."/>
            <person name="Robin C."/>
            <person name="Rogers Y.H."/>
            <person name="Rohde C."/>
            <person name="Rozas J."/>
            <person name="Rubenfield M.J."/>
            <person name="Ruiz A."/>
            <person name="Russo S."/>
            <person name="Salzberg S.L."/>
            <person name="Sanchez-Gracia A."/>
            <person name="Saranga D.J."/>
            <person name="Sato H."/>
            <person name="Schaeffer S.W."/>
            <person name="Schatz M.C."/>
            <person name="Schlenke T."/>
            <person name="Schwartz R."/>
            <person name="Segarra C."/>
            <person name="Singh R.S."/>
            <person name="Sirot L."/>
            <person name="Sirota M."/>
            <person name="Sisneros N.B."/>
            <person name="Smith C.D."/>
            <person name="Smith T.F."/>
            <person name="Spieth J."/>
            <person name="Stage D.E."/>
            <person name="Stark A."/>
            <person name="Stephan W."/>
            <person name="Strausberg R.L."/>
            <person name="Strempel S."/>
            <person name="Sturgill D."/>
            <person name="Sutton G."/>
            <person name="Sutton G.G."/>
            <person name="Tao W."/>
            <person name="Teichmann S."/>
            <person name="Tobari Y.N."/>
            <person name="Tomimura Y."/>
            <person name="Tsolas J.M."/>
            <person name="Valente V.L."/>
            <person name="Venter E."/>
            <person name="Venter J.C."/>
            <person name="Vicario S."/>
            <person name="Vieira F.G."/>
            <person name="Vilella A.J."/>
            <person name="Villasante A."/>
            <person name="Walenz B."/>
            <person name="Wang J."/>
            <person name="Wasserman M."/>
            <person name="Watts T."/>
            <person name="Wilson D."/>
            <person name="Wilson R.K."/>
            <person name="Wing R.A."/>
            <person name="Wolfner M.F."/>
            <person name="Wong A."/>
            <person name="Wong G.K."/>
            <person name="Wu C.I."/>
            <person name="Wu G."/>
            <person name="Yamamoto D."/>
            <person name="Yang H.P."/>
            <person name="Yang S.P."/>
            <person name="Yorke J.A."/>
            <person name="Yoshida K."/>
            <person name="Zdobnov E."/>
            <person name="Zhang P."/>
            <person name="Zhang Y."/>
            <person name="Zimin A.V."/>
            <person name="Baldwin J."/>
            <person name="Abdouelleil A."/>
            <person name="Abdulkadir J."/>
            <person name="Abebe A."/>
            <person name="Abera B."/>
            <person name="Abreu J."/>
            <person name="Acer S.C."/>
            <person name="Aftuck L."/>
            <person name="Alexander A."/>
            <person name="An P."/>
            <person name="Anderson E."/>
            <person name="Anderson S."/>
            <person name="Arachi H."/>
            <person name="Azer M."/>
            <person name="Bachantsang P."/>
            <person name="Barry A."/>
            <person name="Bayul T."/>
            <person name="Berlin A."/>
            <person name="Bessette D."/>
            <person name="Bloom T."/>
            <person name="Blye J."/>
            <person name="Boguslavskiy L."/>
            <person name="Bonnet C."/>
            <person name="Boukhgalter B."/>
            <person name="Bourzgui I."/>
            <person name="Brown A."/>
            <person name="Cahill P."/>
            <person name="Channer S."/>
            <person name="Cheshatsang Y."/>
            <person name="Chuda L."/>
            <person name="Citroen M."/>
            <person name="Collymore A."/>
            <person name="Cooke P."/>
            <person name="Costello M."/>
            <person name="D'Aco K."/>
            <person name="Daza R."/>
            <person name="De Haan G."/>
            <person name="DeGray S."/>
            <person name="DeMaso C."/>
            <person name="Dhargay N."/>
            <person name="Dooley K."/>
            <person name="Dooley E."/>
            <person name="Doricent M."/>
            <person name="Dorje P."/>
            <person name="Dorjee K."/>
            <person name="Dupes A."/>
            <person name="Elong R."/>
            <person name="Falk J."/>
            <person name="Farina A."/>
            <person name="Faro S."/>
            <person name="Ferguson D."/>
            <person name="Fisher S."/>
            <person name="Foley C.D."/>
            <person name="Franke A."/>
            <person name="Friedrich D."/>
            <person name="Gadbois L."/>
            <person name="Gearin G."/>
            <person name="Gearin C.R."/>
            <person name="Giannoukos G."/>
            <person name="Goode T."/>
            <person name="Graham J."/>
            <person name="Grandbois E."/>
            <person name="Grewal S."/>
            <person name="Gyaltsen K."/>
            <person name="Hafez N."/>
            <person name="Hagos B."/>
            <person name="Hall J."/>
            <person name="Henson C."/>
            <person name="Hollinger A."/>
            <person name="Honan T."/>
            <person name="Huard M.D."/>
            <person name="Hughes L."/>
            <person name="Hurhula B."/>
            <person name="Husby M.E."/>
            <person name="Kamat A."/>
            <person name="Kanga B."/>
            <person name="Kashin S."/>
            <person name="Khazanovich D."/>
            <person name="Kisner P."/>
            <person name="Lance K."/>
            <person name="Lara M."/>
            <person name="Lee W."/>
            <person name="Lennon N."/>
            <person name="Letendre F."/>
            <person name="LeVine R."/>
            <person name="Lipovsky A."/>
            <person name="Liu X."/>
            <person name="Liu J."/>
            <person name="Liu S."/>
            <person name="Lokyitsang T."/>
            <person name="Lokyitsang Y."/>
            <person name="Lubonja R."/>
            <person name="Lui A."/>
            <person name="MacDonald P."/>
            <person name="Magnisalis V."/>
            <person name="Maru K."/>
            <person name="Matthews C."/>
            <person name="McCusker W."/>
            <person name="McDonough S."/>
            <person name="Mehta T."/>
            <person name="Meldrim J."/>
            <person name="Meneus L."/>
            <person name="Mihai O."/>
            <person name="Mihalev A."/>
            <person name="Mihova T."/>
            <person name="Mittelman R."/>
            <person name="Mlenga V."/>
            <person name="Montmayeur A."/>
            <person name="Mulrain L."/>
            <person name="Navidi A."/>
            <person name="Naylor J."/>
            <person name="Negash T."/>
            <person name="Nguyen T."/>
            <person name="Nguyen N."/>
            <person name="Nicol R."/>
            <person name="Norbu C."/>
            <person name="Norbu N."/>
            <person name="Novod N."/>
            <person name="O'Neill B."/>
            <person name="Osman S."/>
            <person name="Markiewicz E."/>
            <person name="Oyono O.L."/>
            <person name="Patti C."/>
            <person name="Phunkhang P."/>
            <person name="Pierre F."/>
            <person name="Priest M."/>
            <person name="Raghuraman S."/>
            <person name="Rege F."/>
            <person name="Reyes R."/>
            <person name="Rise C."/>
            <person name="Rogov P."/>
            <person name="Ross K."/>
            <person name="Ryan E."/>
            <person name="Settipalli S."/>
            <person name="Shea T."/>
            <person name="Sherpa N."/>
            <person name="Shi L."/>
            <person name="Shih D."/>
            <person name="Sparrow T."/>
            <person name="Spaulding J."/>
            <person name="Stalker J."/>
            <person name="Stange-Thomann N."/>
            <person name="Stavropoulos S."/>
            <person name="Stone C."/>
            <person name="Strader C."/>
            <person name="Tesfaye S."/>
            <person name="Thomson T."/>
            <person name="Thoulutsang Y."/>
            <person name="Thoulutsang D."/>
            <person name="Topham K."/>
            <person name="Topping I."/>
            <person name="Tsamla T."/>
            <person name="Vassiliev H."/>
            <person name="Vo A."/>
            <person name="Wangchuk T."/>
            <person name="Wangdi T."/>
            <person name="Weiand M."/>
            <person name="Wilkinson J."/>
            <person name="Wilson A."/>
            <person name="Yadav S."/>
            <person name="Young G."/>
            <person name="Yu Q."/>
            <person name="Zembek L."/>
            <person name="Zhong D."/>
            <person name="Zimmer A."/>
            <person name="Zwirko Z."/>
            <person name="Jaffe D.B."/>
            <person name="Alvarez P."/>
            <person name="Brockman W."/>
            <person name="Butler J."/>
            <person name="Chin C."/>
            <person name="Gnerre S."/>
            <person name="Grabherr M."/>
            <person name="Kleber M."/>
            <person name="Mauceli E."/>
            <person name="MacCallum I."/>
        </authorList>
    </citation>
    <scope>NUCLEOTIDE SEQUENCE [LARGE SCALE GENOMIC DNA]</scope>
    <source>
        <strain evidence="2">Rob3c / Tucson 14021-0248.25</strain>
    </source>
</reference>
<sequence>MPINEPSGAGHDNYFRSKDPPVVDEVEVWSIDVDGAAGLSRMSLGGGLPRTVIGGLVGRLSGVGGKRSSGTNGAHIPRIGNGSLEMMRMLNEVLKTTEKSHRPLLKDLDCQEQPQGGKPGKGSLVPGVIDVGSNVSAVGTMLLNEVQVHNKEPQV</sequence>
<evidence type="ECO:0000313" key="1">
    <source>
        <dbReference type="EMBL" id="EDW49589.1"/>
    </source>
</evidence>
<accession>B4INM3</accession>
<dbReference type="Proteomes" id="UP000001292">
    <property type="component" value="Unassembled WGS sequence"/>
</dbReference>
<organism evidence="2">
    <name type="scientific">Drosophila sechellia</name>
    <name type="common">Fruit fly</name>
    <dbReference type="NCBI Taxonomy" id="7238"/>
    <lineage>
        <taxon>Eukaryota</taxon>
        <taxon>Metazoa</taxon>
        <taxon>Ecdysozoa</taxon>
        <taxon>Arthropoda</taxon>
        <taxon>Hexapoda</taxon>
        <taxon>Insecta</taxon>
        <taxon>Pterygota</taxon>
        <taxon>Neoptera</taxon>
        <taxon>Endopterygota</taxon>
        <taxon>Diptera</taxon>
        <taxon>Brachycera</taxon>
        <taxon>Muscomorpha</taxon>
        <taxon>Ephydroidea</taxon>
        <taxon>Drosophilidae</taxon>
        <taxon>Drosophila</taxon>
        <taxon>Sophophora</taxon>
    </lineage>
</organism>
<proteinExistence type="predicted"/>